<sequence length="730" mass="79382">MMSPTIRSAVFSMAALLLSACGGSSSSGDNTNTEPVMDTELPTASILFPRQQGLWSDRDTLLVRGTASDNQGVASVVVNGIEATSDNGFATWLAEIPVSYGVLTEIHVTVVDVNGNANEGAAASTVNSYAQNESYKFCGPLAFDPSRNSIYVFNPLTELNLNENTEARLESELEEVTGALFDTRSGQFLVIEKDNLLSLDKQFNSVKVISSAEDSDVSFRGYSQIAIDEATGSIYVLDDDHSNLIKVNPENGERNIIDSWKSEGDLSLGQHRPGFVIDSGRFFAIISDALIELNPLDWSGTELSGKNVGEGPSLRWLSGLSIDMVNGKAYVGNSYNELIEIDLNTGDRTLVSAANEEDPLNLSFRYLRNGFIDIGESIAINSCWSGQTFSIEKSSGSRFSISRPTRGTGTYFNSAEQLKFDGFNKRLLVLNEVTADPWSYPQFDTAVQQVLSVSPENGDRSIVTGPNTGEGDINAWFVDIAVDSRNGNIYATDMRSKSIIQIDPVSGNRRVLSSAEKGSGPGGADLGRAGLTVDESRNRLLLAGGVSGEPESLISVDLDTGDRSTLVTYGGADTVKWVSSSYIEVDDLSVYAYLVNYEGVILSVDLETGLRRIVSGDGVGAGPDFREISNVAVDRKNNRLLVEHYKERDRENPEYDGLLYEDLPIEMELLSIDLETGDRKSLLSFTQRKNERMIMTPAVDPQSGEIYLSLPNLSISVFDEKTGQYLTVSQ</sequence>
<proteinExistence type="predicted"/>
<reference evidence="3" key="1">
    <citation type="journal article" date="2019" name="Int. J. Syst. Evol. Microbiol.">
        <title>The Global Catalogue of Microorganisms (GCM) 10K type strain sequencing project: providing services to taxonomists for standard genome sequencing and annotation.</title>
        <authorList>
            <consortium name="The Broad Institute Genomics Platform"/>
            <consortium name="The Broad Institute Genome Sequencing Center for Infectious Disease"/>
            <person name="Wu L."/>
            <person name="Ma J."/>
        </authorList>
    </citation>
    <scope>NUCLEOTIDE SEQUENCE [LARGE SCALE GENOMIC DNA]</scope>
    <source>
        <strain evidence="3">CGMCC 1.13718</strain>
    </source>
</reference>
<keyword evidence="3" id="KW-1185">Reference proteome</keyword>
<dbReference type="RefSeq" id="WP_226864739.1">
    <property type="nucleotide sequence ID" value="NZ_JACZFR010000014.1"/>
</dbReference>
<feature type="signal peptide" evidence="1">
    <location>
        <begin position="1"/>
        <end position="27"/>
    </location>
</feature>
<organism evidence="2 3">
    <name type="scientific">Microbulbifer taiwanensis</name>
    <dbReference type="NCBI Taxonomy" id="986746"/>
    <lineage>
        <taxon>Bacteria</taxon>
        <taxon>Pseudomonadati</taxon>
        <taxon>Pseudomonadota</taxon>
        <taxon>Gammaproteobacteria</taxon>
        <taxon>Cellvibrionales</taxon>
        <taxon>Microbulbiferaceae</taxon>
        <taxon>Microbulbifer</taxon>
    </lineage>
</organism>
<gene>
    <name evidence="2" type="ORF">ACFQBM_11135</name>
</gene>
<dbReference type="PROSITE" id="PS51257">
    <property type="entry name" value="PROKAR_LIPOPROTEIN"/>
    <property type="match status" value="1"/>
</dbReference>
<evidence type="ECO:0000313" key="3">
    <source>
        <dbReference type="Proteomes" id="UP001596425"/>
    </source>
</evidence>
<feature type="chain" id="PRO_5045338933" evidence="1">
    <location>
        <begin position="28"/>
        <end position="730"/>
    </location>
</feature>
<dbReference type="Proteomes" id="UP001596425">
    <property type="component" value="Unassembled WGS sequence"/>
</dbReference>
<dbReference type="SUPFAM" id="SSF50969">
    <property type="entry name" value="YVTN repeat-like/Quinoprotein amine dehydrogenase"/>
    <property type="match status" value="1"/>
</dbReference>
<name>A0ABW1YP39_9GAMM</name>
<evidence type="ECO:0000313" key="2">
    <source>
        <dbReference type="EMBL" id="MFC6633842.1"/>
    </source>
</evidence>
<dbReference type="Gene3D" id="2.130.10.10">
    <property type="entry name" value="YVTN repeat-like/Quinoprotein amine dehydrogenase"/>
    <property type="match status" value="2"/>
</dbReference>
<comment type="caution">
    <text evidence="2">The sequence shown here is derived from an EMBL/GenBank/DDBJ whole genome shotgun (WGS) entry which is preliminary data.</text>
</comment>
<protein>
    <submittedName>
        <fullName evidence="2">YncE family protein</fullName>
    </submittedName>
</protein>
<accession>A0ABW1YP39</accession>
<keyword evidence="1" id="KW-0732">Signal</keyword>
<dbReference type="InterPro" id="IPR015943">
    <property type="entry name" value="WD40/YVTN_repeat-like_dom_sf"/>
</dbReference>
<dbReference type="InterPro" id="IPR011044">
    <property type="entry name" value="Quino_amine_DH_bsu"/>
</dbReference>
<dbReference type="EMBL" id="JBHSVR010000001">
    <property type="protein sequence ID" value="MFC6633842.1"/>
    <property type="molecule type" value="Genomic_DNA"/>
</dbReference>
<dbReference type="SUPFAM" id="SSF63825">
    <property type="entry name" value="YWTD domain"/>
    <property type="match status" value="1"/>
</dbReference>
<evidence type="ECO:0000256" key="1">
    <source>
        <dbReference type="SAM" id="SignalP"/>
    </source>
</evidence>